<dbReference type="EMBL" id="JAGVSJ010000026">
    <property type="protein sequence ID" value="MBX8632432.1"/>
    <property type="molecule type" value="Genomic_DNA"/>
</dbReference>
<name>A0A8J7YKS2_9ARCH</name>
<comment type="caution">
    <text evidence="1">The sequence shown here is derived from an EMBL/GenBank/DDBJ whole genome shotgun (WGS) entry which is preliminary data.</text>
</comment>
<dbReference type="InterPro" id="IPR014517">
    <property type="entry name" value="ArsR_tscrpt_regulator"/>
</dbReference>
<evidence type="ECO:0000313" key="1">
    <source>
        <dbReference type="EMBL" id="MBX8632432.1"/>
    </source>
</evidence>
<sequence>MNRMKVINEPSDLVPMLRAVDTEAKRQVLKEVTLEWRTAKEIEDKYGKEGREALKFLEKMKLVETRWQSSSKSPQPEKAYHTYYSSFHISVTWPVYEISDVLSIAMMPEAEFRKIEKRILEEIGEEGKFAGDVAESLGMTSTMLKSIVKRSVKLDLRGHRVEKLKEEL</sequence>
<dbReference type="Pfam" id="PF09824">
    <property type="entry name" value="ArsR"/>
    <property type="match status" value="1"/>
</dbReference>
<proteinExistence type="predicted"/>
<reference evidence="1" key="1">
    <citation type="submission" date="2021-04" db="EMBL/GenBank/DDBJ databases">
        <title>Genomic insights into ecological role and evolution of a novel Thermoplasmata order Candidatus Sysuiplasmatales.</title>
        <authorList>
            <person name="Yuan Y."/>
        </authorList>
    </citation>
    <scope>NUCLEOTIDE SEQUENCE</scope>
    <source>
        <strain evidence="2">TUT19-bin139</strain>
        <strain evidence="1">YP2-bin.285</strain>
    </source>
</reference>
<dbReference type="Proteomes" id="UP000716004">
    <property type="component" value="Unassembled WGS sequence"/>
</dbReference>
<gene>
    <name evidence="1" type="ORF">J9259_07970</name>
    <name evidence="2" type="ORF">KIY12_07355</name>
</gene>
<evidence type="ECO:0000313" key="2">
    <source>
        <dbReference type="EMBL" id="MBX8644519.1"/>
    </source>
</evidence>
<dbReference type="Proteomes" id="UP000750197">
    <property type="component" value="Unassembled WGS sequence"/>
</dbReference>
<dbReference type="EMBL" id="JAHEAC010000070">
    <property type="protein sequence ID" value="MBX8644519.1"/>
    <property type="molecule type" value="Genomic_DNA"/>
</dbReference>
<evidence type="ECO:0000313" key="3">
    <source>
        <dbReference type="Proteomes" id="UP000716004"/>
    </source>
</evidence>
<dbReference type="AlphaFoldDB" id="A0A8J7YKS2"/>
<organism evidence="1 3">
    <name type="scientific">Candidatus Sysuiplasma superficiale</name>
    <dbReference type="NCBI Taxonomy" id="2823368"/>
    <lineage>
        <taxon>Archaea</taxon>
        <taxon>Methanobacteriati</taxon>
        <taxon>Thermoplasmatota</taxon>
        <taxon>Thermoplasmata</taxon>
        <taxon>Candidatus Sysuiplasmatales</taxon>
        <taxon>Candidatus Sysuiplasmataceae</taxon>
        <taxon>Candidatus Sysuiplasma</taxon>
    </lineage>
</organism>
<accession>A0A8J7YKS2</accession>
<protein>
    <submittedName>
        <fullName evidence="1">ArsR family transcriptional regulator</fullName>
    </submittedName>
</protein>
<dbReference type="PIRSF" id="PIRSF022057">
    <property type="entry name" value="UCP022057"/>
    <property type="match status" value="1"/>
</dbReference>